<reference evidence="1" key="1">
    <citation type="submission" date="2022-03" db="EMBL/GenBank/DDBJ databases">
        <title>The complete genome sequence of a Methyloterrigena soli.</title>
        <authorList>
            <person name="Zi Z."/>
        </authorList>
    </citation>
    <scope>NUCLEOTIDE SEQUENCE</scope>
    <source>
        <strain evidence="1">M48</strain>
    </source>
</reference>
<dbReference type="Proteomes" id="UP001156140">
    <property type="component" value="Unassembled WGS sequence"/>
</dbReference>
<name>A0AA41QQG1_9HYPH</name>
<keyword evidence="2" id="KW-1185">Reference proteome</keyword>
<comment type="caution">
    <text evidence="1">The sequence shown here is derived from an EMBL/GenBank/DDBJ whole genome shotgun (WGS) entry which is preliminary data.</text>
</comment>
<accession>A0AA41QQG1</accession>
<dbReference type="RefSeq" id="WP_281737100.1">
    <property type="nucleotide sequence ID" value="NZ_JAKETQ010000004.1"/>
</dbReference>
<dbReference type="InterPro" id="IPR010982">
    <property type="entry name" value="Lambda_DNA-bd_dom_sf"/>
</dbReference>
<dbReference type="Gene3D" id="1.10.260.40">
    <property type="entry name" value="lambda repressor-like DNA-binding domains"/>
    <property type="match status" value="1"/>
</dbReference>
<evidence type="ECO:0000313" key="1">
    <source>
        <dbReference type="EMBL" id="MCI0129135.1"/>
    </source>
</evidence>
<organism evidence="1 2">
    <name type="scientific">Paradevosia shaoguanensis</name>
    <dbReference type="NCBI Taxonomy" id="1335043"/>
    <lineage>
        <taxon>Bacteria</taxon>
        <taxon>Pseudomonadati</taxon>
        <taxon>Pseudomonadota</taxon>
        <taxon>Alphaproteobacteria</taxon>
        <taxon>Hyphomicrobiales</taxon>
        <taxon>Devosiaceae</taxon>
        <taxon>Paradevosia</taxon>
    </lineage>
</organism>
<dbReference type="AlphaFoldDB" id="A0AA41QQG1"/>
<dbReference type="EMBL" id="JALAZD010000004">
    <property type="protein sequence ID" value="MCI0129135.1"/>
    <property type="molecule type" value="Genomic_DNA"/>
</dbReference>
<proteinExistence type="predicted"/>
<dbReference type="GO" id="GO:0003677">
    <property type="term" value="F:DNA binding"/>
    <property type="evidence" value="ECO:0007669"/>
    <property type="project" value="InterPro"/>
</dbReference>
<evidence type="ECO:0000313" key="2">
    <source>
        <dbReference type="Proteomes" id="UP001156140"/>
    </source>
</evidence>
<gene>
    <name evidence="1" type="ORF">ML536_20065</name>
</gene>
<protein>
    <submittedName>
        <fullName evidence="1">Transcriptional regulator</fullName>
    </submittedName>
</protein>
<sequence length="128" mass="13947">MSPAEPMTMVEKANRAHGNAMPEWIGELARLVDASGLKEAARRLGYSTATLSQVCNGKYLGDLAKVGEVVRGALMAETVDCPVLGEIGRDRCLHEQDEPFRATSSYRAQLYQACRHSCPHSRIKGAKS</sequence>